<dbReference type="RefSeq" id="WP_111294022.1">
    <property type="nucleotide sequence ID" value="NZ_QKZV01000003.1"/>
</dbReference>
<keyword evidence="3" id="KW-1185">Reference proteome</keyword>
<dbReference type="AlphaFoldDB" id="A0A2W7SKF4"/>
<dbReference type="EMBL" id="QKZV01000003">
    <property type="protein sequence ID" value="PZX63405.1"/>
    <property type="molecule type" value="Genomic_DNA"/>
</dbReference>
<sequence>MFNTYIKGIICFFYLLFSIIRVDAGTFNSVFVIDTASQKVLFSISTYNSPISKLDKKYSSLNKQFNKKNCKYLRKLKLLERKVCLSFLPKDSVIVKQLLESRNNIYATNQPNTGSVYRRMSNATAYIPSLDSISTATSYLLNGIKNALKINSSQLTHLKQVSNLLQENFDATKATTQALSQRIQLMSQLSPQSLNASSFKLFQQQVYYYQQQIEYYKEILNDKNLLEQKILSELRNLPAFQSFWQRNSLLAQLFPATGNIGTTQALAGLQSRALVQQLLTQQVGGTVVTTGSNPQQFIQQQMQSAQNQLNTLKDKINQLGGGNNALIMPDFTPNKQKTKTIWQRFEYGINIQSQKTNYYLPVTSDIAGTIGYKLNDKSTVGVGVAYKMGWGNGINDVRISNQGIGLRSFLDIKIKGSIWVTGGYEQNYQSAFTQIPQLQNYSAWQTSGLIGITKKMKVGKKASNVQLLWDFLSYRNIPVTQPLKFRIGYNF</sequence>
<gene>
    <name evidence="2" type="ORF">LX80_01047</name>
</gene>
<name>A0A2W7SKF4_9BACT</name>
<evidence type="ECO:0000256" key="1">
    <source>
        <dbReference type="SAM" id="Coils"/>
    </source>
</evidence>
<reference evidence="2 3" key="1">
    <citation type="submission" date="2018-06" db="EMBL/GenBank/DDBJ databases">
        <title>Genomic Encyclopedia of Archaeal and Bacterial Type Strains, Phase II (KMG-II): from individual species to whole genera.</title>
        <authorList>
            <person name="Goeker M."/>
        </authorList>
    </citation>
    <scope>NUCLEOTIDE SEQUENCE [LARGE SCALE GENOMIC DNA]</scope>
    <source>
        <strain evidence="2 3">DSM 23241</strain>
    </source>
</reference>
<proteinExistence type="predicted"/>
<protein>
    <submittedName>
        <fullName evidence="2">Uncharacterized protein</fullName>
    </submittedName>
</protein>
<comment type="caution">
    <text evidence="2">The sequence shown here is derived from an EMBL/GenBank/DDBJ whole genome shotgun (WGS) entry which is preliminary data.</text>
</comment>
<dbReference type="OrthoDB" id="629901at2"/>
<dbReference type="Proteomes" id="UP000249720">
    <property type="component" value="Unassembled WGS sequence"/>
</dbReference>
<evidence type="ECO:0000313" key="3">
    <source>
        <dbReference type="Proteomes" id="UP000249720"/>
    </source>
</evidence>
<organism evidence="2 3">
    <name type="scientific">Hydrotalea sandarakina</name>
    <dbReference type="NCBI Taxonomy" id="1004304"/>
    <lineage>
        <taxon>Bacteria</taxon>
        <taxon>Pseudomonadati</taxon>
        <taxon>Bacteroidota</taxon>
        <taxon>Chitinophagia</taxon>
        <taxon>Chitinophagales</taxon>
        <taxon>Chitinophagaceae</taxon>
        <taxon>Hydrotalea</taxon>
    </lineage>
</organism>
<keyword evidence="1" id="KW-0175">Coiled coil</keyword>
<accession>A0A2W7SKF4</accession>
<evidence type="ECO:0000313" key="2">
    <source>
        <dbReference type="EMBL" id="PZX63405.1"/>
    </source>
</evidence>
<feature type="coiled-coil region" evidence="1">
    <location>
        <begin position="295"/>
        <end position="322"/>
    </location>
</feature>